<evidence type="ECO:0000313" key="2">
    <source>
        <dbReference type="EMBL" id="PWW24129.1"/>
    </source>
</evidence>
<dbReference type="AlphaFoldDB" id="A0A317QM67"/>
<accession>A0A317QM67</accession>
<organism evidence="2 3">
    <name type="scientific">Geodermatophilus normandii</name>
    <dbReference type="NCBI Taxonomy" id="1137989"/>
    <lineage>
        <taxon>Bacteria</taxon>
        <taxon>Bacillati</taxon>
        <taxon>Actinomycetota</taxon>
        <taxon>Actinomycetes</taxon>
        <taxon>Geodermatophilales</taxon>
        <taxon>Geodermatophilaceae</taxon>
        <taxon>Geodermatophilus</taxon>
    </lineage>
</organism>
<dbReference type="RefSeq" id="WP_110006373.1">
    <property type="nucleotide sequence ID" value="NZ_QGTX01000001.1"/>
</dbReference>
<reference evidence="3" key="1">
    <citation type="submission" date="2018-05" db="EMBL/GenBank/DDBJ databases">
        <authorList>
            <person name="Klenk H.-P."/>
            <person name="Huntemann M."/>
            <person name="Clum A."/>
            <person name="Pillay M."/>
            <person name="Palaniappan K."/>
            <person name="Varghese N."/>
            <person name="Mikhailova N."/>
            <person name="Stamatis D."/>
            <person name="Reddy T."/>
            <person name="Daum C."/>
            <person name="Shapiro N."/>
            <person name="Ivanova N."/>
            <person name="Kyrpides N."/>
            <person name="Woyke T."/>
        </authorList>
    </citation>
    <scope>NUCLEOTIDE SEQUENCE [LARGE SCALE GENOMIC DNA]</scope>
    <source>
        <strain evidence="3">DSM 45417</strain>
    </source>
</reference>
<feature type="signal peptide" evidence="1">
    <location>
        <begin position="1"/>
        <end position="40"/>
    </location>
</feature>
<dbReference type="Proteomes" id="UP000246661">
    <property type="component" value="Unassembled WGS sequence"/>
</dbReference>
<evidence type="ECO:0000256" key="1">
    <source>
        <dbReference type="SAM" id="SignalP"/>
    </source>
</evidence>
<keyword evidence="1" id="KW-0732">Signal</keyword>
<feature type="chain" id="PRO_5038487889" description="Lipoprotein" evidence="1">
    <location>
        <begin position="41"/>
        <end position="172"/>
    </location>
</feature>
<keyword evidence="3" id="KW-1185">Reference proteome</keyword>
<protein>
    <recommendedName>
        <fullName evidence="4">Lipoprotein</fullName>
    </recommendedName>
</protein>
<name>A0A317QM67_9ACTN</name>
<evidence type="ECO:0008006" key="4">
    <source>
        <dbReference type="Google" id="ProtNLM"/>
    </source>
</evidence>
<dbReference type="OrthoDB" id="5195917at2"/>
<gene>
    <name evidence="2" type="ORF">JD79_03307</name>
</gene>
<comment type="caution">
    <text evidence="2">The sequence shown here is derived from an EMBL/GenBank/DDBJ whole genome shotgun (WGS) entry which is preliminary data.</text>
</comment>
<proteinExistence type="predicted"/>
<evidence type="ECO:0000313" key="3">
    <source>
        <dbReference type="Proteomes" id="UP000246661"/>
    </source>
</evidence>
<sequence length="172" mass="17547">MSRTARTTPLLRTPPIRTSPIRTSPIRVAVCGAAAAVVLAACGGSSDAESATASPAEQGEEAAAPDGVAEFCAQAAELDERVDAALSDLDGDDASVVDGFRSLAQELRGIEAPAAIASDWSAMSDGLDRLADAFSQVDFTDLGSLEALEQAEGGMTGPSNRVDAYLSEECGI</sequence>
<dbReference type="EMBL" id="QGTX01000001">
    <property type="protein sequence ID" value="PWW24129.1"/>
    <property type="molecule type" value="Genomic_DNA"/>
</dbReference>